<protein>
    <recommendedName>
        <fullName evidence="2">histidine kinase</fullName>
        <ecNumber evidence="2">2.7.13.3</ecNumber>
    </recommendedName>
</protein>
<dbReference type="Gene3D" id="2.130.10.10">
    <property type="entry name" value="YVTN repeat-like/Quinoprotein amine dehydrogenase"/>
    <property type="match status" value="4"/>
</dbReference>
<dbReference type="Gene3D" id="3.30.450.40">
    <property type="match status" value="1"/>
</dbReference>
<dbReference type="EMBL" id="CP071793">
    <property type="protein sequence ID" value="QTD51243.1"/>
    <property type="molecule type" value="Genomic_DNA"/>
</dbReference>
<feature type="domain" description="Histidine kinase" evidence="6">
    <location>
        <begin position="863"/>
        <end position="1081"/>
    </location>
</feature>
<feature type="domain" description="Histidine kinase" evidence="6">
    <location>
        <begin position="1480"/>
        <end position="1724"/>
    </location>
</feature>
<evidence type="ECO:0000259" key="6">
    <source>
        <dbReference type="PROSITE" id="PS50109"/>
    </source>
</evidence>
<sequence length="1724" mass="194886">MYWNLRKNKKILYFIFVLGFAMYSSVAGYAQKHPVLFETLRGEDGFSPTSIFALYQDQNGFLWIGTADGLYCYDGYEFKVFRKDLLDPSSLSDNFITSITGDSLGGIWVGTLKHGLNRLSPRNGTFDHYLNNGPSEAQEIRSLYQDSKGRIWVGTKEGLFLLASMGAKFIQFKYQEQQSDSLSNNQVRAIFEDGKGRLWFGTNDGVNLLVDEEKGSFQRFDTKIDGRNGLTNNSVICIFEDKKGNLWVGTQEGLNIWNPATQKFTPASSIFPHLPDADKLEVRSILEDDQGDLWLGAANGLIRWVEEDHSFQHYQSDPFDQNSLTQGRITCLLLDHSNVLWIGTFGGGLSKVSRSKQQFNLSRHHPANPTSLEHNSVRMIYEDRRGMIWIGIESGVNLMDRKTGRIYRKPLSLSGKITFNHTVEAILNDSQDDFWFGTNTSGLFHYRPSNGELQRRSLIEDSDVQQQIYALLESQDNKIWIGSNLGLFSYVQEGSGFSFERLLDETLDSPVVYVIYEDFEGSLWVGTRNHGVFYQVKENDKKFLNIRSDQEKNLRLSHNMASCFAQLVPETMWVGTYGGGLNELTLDVISGDIIGSRFISERDGLPSNAVCGLGSDGNADLWLSTNNGIVRYNINTGDIRSYDIRDGLQNNEFNQGSFHQTRDGTLFFGGEQGLNYFNPDAIGSSDYMPPVVLTDFQKFNKSVYPKTQLLTGVRHVELAHKDSVISFQFAALDFNEPEKNQYNYLLEDSHQSWIPMKNNRLVTLTNLDPGSYKLRVRATNSDGIWSDKEFSMSLRVKPPIYRTWWAYTFYMLSLLMLGTTWQRRREQIFQREIDLREQQLLDEKLVADRLKRVDKLKDQILANTSHELRTPLNGMIGLAKSMLDGVTGPMAEDQRDNLVMIVSSGVRLNNLVNDILDFSKMVNKDLELKLESQDIHAIVSMVLNLSRHMMGERELLLTNAIPKTCPFVHADGDRLQQILYNLVGNAIKFTEEGEVVVRAHTEDRWVWVEVQDTGIGIPESNYQQIFQTFEQGDGSTARKYGGTGLGLAVTKQLVELHGGTIKVSSKVGKGSCFAFSLPISTEPLAEKTMPGLETVSKVSVIHALLDDDDLSRSRDFEAEITGDGIYKILVVDDNPINQKVLVNRLVLERKFTIFRASSGKEALEIVFSEIRPDLILLDIMMPEQDGYEVCKHIRGKFSADELPILLVTAKNQVGDLVEGFDAGANDFLTKPISQEELISRINVHLKMLELHRDLIDSNEKLVNVNRNLDQMVRDRTEELAQRNTELNTLDEIVKLINKEVQLPALLKTILSQGLSLFPRAERASFWLIDAKTEHYKPVTWAGKEPDNLGEVQLHINDLNDRYVRDAVHADEGVYIVRDVQLAKLPPRTRFLPPAKTSMSLPMLVGGKLEGFLIFENDADPLAFDDVDARKLHRLRGHVVSALNKARMLEELTEKNREILKAQQQLVVQAKLASLGALTAGIAHEIRNPLNFINNFSEISISLADELKEYLATKGVSMDARTNEDVQGVLQDLEENASRISHHGRRAEDIVQRMLDHSRTGLGEKQCKDLNTLVEESVSFGFHGVITRYPNLDIYLERDYNKDVGEVEMITNDISRVIINMVENACYALREKKQQLGSGFEPVLSVRTRRTGDWVEIVIRDNGSGIPKTHLDQIFMPFFTTKPTGEGTGLGLSISYEIITQGHNGHLLVDTAEGEFTEFTVRLPV</sequence>
<dbReference type="GO" id="GO:0000155">
    <property type="term" value="F:phosphorelay sensor kinase activity"/>
    <property type="evidence" value="ECO:0007669"/>
    <property type="project" value="InterPro"/>
</dbReference>
<dbReference type="InterPro" id="IPR015943">
    <property type="entry name" value="WD40/YVTN_repeat-like_dom_sf"/>
</dbReference>
<keyword evidence="5" id="KW-1133">Transmembrane helix</keyword>
<evidence type="ECO:0000313" key="8">
    <source>
        <dbReference type="EMBL" id="QTD51243.1"/>
    </source>
</evidence>
<name>A0A8A4TNX2_SULCO</name>
<feature type="modified residue" description="4-aspartylphosphate" evidence="4">
    <location>
        <position position="1178"/>
    </location>
</feature>
<reference evidence="8" key="1">
    <citation type="submission" date="2021-03" db="EMBL/GenBank/DDBJ databases">
        <title>Acanthopleuribacteraceae sp. M133.</title>
        <authorList>
            <person name="Wang G."/>
        </authorList>
    </citation>
    <scope>NUCLEOTIDE SEQUENCE</scope>
    <source>
        <strain evidence="8">M133</strain>
    </source>
</reference>
<dbReference type="PRINTS" id="PR00344">
    <property type="entry name" value="BCTRLSENSOR"/>
</dbReference>
<gene>
    <name evidence="8" type="ORF">J3U87_02135</name>
</gene>
<dbReference type="Pfam" id="PF00512">
    <property type="entry name" value="HisKA"/>
    <property type="match status" value="1"/>
</dbReference>
<dbReference type="InterPro" id="IPR011006">
    <property type="entry name" value="CheY-like_superfamily"/>
</dbReference>
<dbReference type="SUPFAM" id="SSF55781">
    <property type="entry name" value="GAF domain-like"/>
    <property type="match status" value="1"/>
</dbReference>
<evidence type="ECO:0000256" key="1">
    <source>
        <dbReference type="ARBA" id="ARBA00000085"/>
    </source>
</evidence>
<dbReference type="InterPro" id="IPR011110">
    <property type="entry name" value="Reg_prop"/>
</dbReference>
<dbReference type="PROSITE" id="PS50109">
    <property type="entry name" value="HIS_KIN"/>
    <property type="match status" value="2"/>
</dbReference>
<dbReference type="CDD" id="cd00082">
    <property type="entry name" value="HisKA"/>
    <property type="match status" value="2"/>
</dbReference>
<evidence type="ECO:0000256" key="3">
    <source>
        <dbReference type="ARBA" id="ARBA00022553"/>
    </source>
</evidence>
<evidence type="ECO:0000256" key="4">
    <source>
        <dbReference type="PROSITE-ProRule" id="PRU00169"/>
    </source>
</evidence>
<dbReference type="SUPFAM" id="SSF47384">
    <property type="entry name" value="Homodimeric domain of signal transducing histidine kinase"/>
    <property type="match status" value="2"/>
</dbReference>
<dbReference type="SUPFAM" id="SSF52172">
    <property type="entry name" value="CheY-like"/>
    <property type="match status" value="1"/>
</dbReference>
<dbReference type="SUPFAM" id="SSF63829">
    <property type="entry name" value="Calcium-dependent phosphotriesterase"/>
    <property type="match status" value="3"/>
</dbReference>
<evidence type="ECO:0000256" key="2">
    <source>
        <dbReference type="ARBA" id="ARBA00012438"/>
    </source>
</evidence>
<dbReference type="InterPro" id="IPR013783">
    <property type="entry name" value="Ig-like_fold"/>
</dbReference>
<keyword evidence="3 4" id="KW-0597">Phosphoprotein</keyword>
<dbReference type="Pfam" id="PF00072">
    <property type="entry name" value="Response_reg"/>
    <property type="match status" value="1"/>
</dbReference>
<evidence type="ECO:0000313" key="9">
    <source>
        <dbReference type="Proteomes" id="UP000663929"/>
    </source>
</evidence>
<keyword evidence="5" id="KW-0812">Transmembrane</keyword>
<dbReference type="PANTHER" id="PTHR43547">
    <property type="entry name" value="TWO-COMPONENT HISTIDINE KINASE"/>
    <property type="match status" value="1"/>
</dbReference>
<feature type="domain" description="Response regulatory" evidence="7">
    <location>
        <begin position="1127"/>
        <end position="1245"/>
    </location>
</feature>
<keyword evidence="9" id="KW-1185">Reference proteome</keyword>
<dbReference type="Pfam" id="PF07494">
    <property type="entry name" value="Reg_prop"/>
    <property type="match status" value="8"/>
</dbReference>
<dbReference type="EC" id="2.7.13.3" evidence="2"/>
<evidence type="ECO:0000256" key="5">
    <source>
        <dbReference type="SAM" id="Phobius"/>
    </source>
</evidence>
<dbReference type="SMART" id="SM00448">
    <property type="entry name" value="REC"/>
    <property type="match status" value="1"/>
</dbReference>
<dbReference type="Pfam" id="PF07495">
    <property type="entry name" value="Y_Y_Y"/>
    <property type="match status" value="1"/>
</dbReference>
<dbReference type="InterPro" id="IPR029016">
    <property type="entry name" value="GAF-like_dom_sf"/>
</dbReference>
<dbReference type="Pfam" id="PF02518">
    <property type="entry name" value="HATPase_c"/>
    <property type="match status" value="2"/>
</dbReference>
<dbReference type="PANTHER" id="PTHR43547:SF2">
    <property type="entry name" value="HYBRID SIGNAL TRANSDUCTION HISTIDINE KINASE C"/>
    <property type="match status" value="1"/>
</dbReference>
<dbReference type="InterPro" id="IPR005467">
    <property type="entry name" value="His_kinase_dom"/>
</dbReference>
<dbReference type="InterPro" id="IPR003661">
    <property type="entry name" value="HisK_dim/P_dom"/>
</dbReference>
<accession>A0A8A4TNX2</accession>
<feature type="transmembrane region" description="Helical" evidence="5">
    <location>
        <begin position="12"/>
        <end position="30"/>
    </location>
</feature>
<keyword evidence="5" id="KW-0472">Membrane</keyword>
<dbReference type="Gene3D" id="3.40.50.2300">
    <property type="match status" value="1"/>
</dbReference>
<organism evidence="8 9">
    <name type="scientific">Sulfidibacter corallicola</name>
    <dbReference type="NCBI Taxonomy" id="2818388"/>
    <lineage>
        <taxon>Bacteria</taxon>
        <taxon>Pseudomonadati</taxon>
        <taxon>Acidobacteriota</taxon>
        <taxon>Holophagae</taxon>
        <taxon>Acanthopleuribacterales</taxon>
        <taxon>Acanthopleuribacteraceae</taxon>
        <taxon>Sulfidibacter</taxon>
    </lineage>
</organism>
<dbReference type="InterPro" id="IPR011123">
    <property type="entry name" value="Y_Y_Y"/>
</dbReference>
<comment type="catalytic activity">
    <reaction evidence="1">
        <text>ATP + protein L-histidine = ADP + protein N-phospho-L-histidine.</text>
        <dbReference type="EC" id="2.7.13.3"/>
    </reaction>
</comment>
<dbReference type="CDD" id="cd16922">
    <property type="entry name" value="HATPase_EvgS-ArcB-TorS-like"/>
    <property type="match status" value="1"/>
</dbReference>
<dbReference type="Gene3D" id="2.60.40.10">
    <property type="entry name" value="Immunoglobulins"/>
    <property type="match status" value="1"/>
</dbReference>
<dbReference type="InterPro" id="IPR003594">
    <property type="entry name" value="HATPase_dom"/>
</dbReference>
<dbReference type="SMART" id="SM00387">
    <property type="entry name" value="HATPase_c"/>
    <property type="match status" value="2"/>
</dbReference>
<evidence type="ECO:0000259" key="7">
    <source>
        <dbReference type="PROSITE" id="PS50110"/>
    </source>
</evidence>
<dbReference type="SUPFAM" id="SSF55874">
    <property type="entry name" value="ATPase domain of HSP90 chaperone/DNA topoisomerase II/histidine kinase"/>
    <property type="match status" value="2"/>
</dbReference>
<dbReference type="PROSITE" id="PS50110">
    <property type="entry name" value="RESPONSE_REGULATORY"/>
    <property type="match status" value="1"/>
</dbReference>
<dbReference type="InterPro" id="IPR036097">
    <property type="entry name" value="HisK_dim/P_sf"/>
</dbReference>
<dbReference type="Gene3D" id="3.30.565.10">
    <property type="entry name" value="Histidine kinase-like ATPase, C-terminal domain"/>
    <property type="match status" value="2"/>
</dbReference>
<dbReference type="InterPro" id="IPR001789">
    <property type="entry name" value="Sig_transdc_resp-reg_receiver"/>
</dbReference>
<dbReference type="FunFam" id="3.30.565.10:FF:000010">
    <property type="entry name" value="Sensor histidine kinase RcsC"/>
    <property type="match status" value="1"/>
</dbReference>
<dbReference type="InterPro" id="IPR036890">
    <property type="entry name" value="HATPase_C_sf"/>
</dbReference>
<dbReference type="SMART" id="SM00388">
    <property type="entry name" value="HisKA"/>
    <property type="match status" value="2"/>
</dbReference>
<dbReference type="InterPro" id="IPR004358">
    <property type="entry name" value="Sig_transdc_His_kin-like_C"/>
</dbReference>
<dbReference type="Gene3D" id="1.10.287.130">
    <property type="match status" value="2"/>
</dbReference>
<dbReference type="KEGG" id="scor:J3U87_02135"/>
<proteinExistence type="predicted"/>
<dbReference type="Proteomes" id="UP000663929">
    <property type="component" value="Chromosome"/>
</dbReference>